<gene>
    <name evidence="2" type="ORF">FGG15_19785</name>
</gene>
<dbReference type="PANTHER" id="PTHR34512">
    <property type="entry name" value="CELL SURFACE PROTEIN"/>
    <property type="match status" value="1"/>
</dbReference>
<accession>A0ABY2WFR5</accession>
<evidence type="ECO:0000259" key="1">
    <source>
        <dbReference type="Pfam" id="PF13360"/>
    </source>
</evidence>
<dbReference type="Pfam" id="PF13360">
    <property type="entry name" value="PQQ_2"/>
    <property type="match status" value="1"/>
</dbReference>
<evidence type="ECO:0000313" key="3">
    <source>
        <dbReference type="Proteomes" id="UP000751614"/>
    </source>
</evidence>
<protein>
    <recommendedName>
        <fullName evidence="1">Pyrrolo-quinoline quinone repeat domain-containing protein</fullName>
    </recommendedName>
</protein>
<evidence type="ECO:0000313" key="2">
    <source>
        <dbReference type="EMBL" id="TMU50391.1"/>
    </source>
</evidence>
<organism evidence="2 3">
    <name type="scientific">Flagellimonas algicola</name>
    <dbReference type="NCBI Taxonomy" id="2583815"/>
    <lineage>
        <taxon>Bacteria</taxon>
        <taxon>Pseudomonadati</taxon>
        <taxon>Bacteroidota</taxon>
        <taxon>Flavobacteriia</taxon>
        <taxon>Flavobacteriales</taxon>
        <taxon>Flavobacteriaceae</taxon>
        <taxon>Flagellimonas</taxon>
    </lineage>
</organism>
<reference evidence="2 3" key="1">
    <citation type="submission" date="2019-05" db="EMBL/GenBank/DDBJ databases">
        <title>Flagellimonas sp. AsT0115, sp. nov., isolated from a marine red algae, Asparagopsis taxiformis.</title>
        <authorList>
            <person name="Kim J."/>
            <person name="Jeong S.E."/>
            <person name="Jeon C.O."/>
        </authorList>
    </citation>
    <scope>NUCLEOTIDE SEQUENCE [LARGE SCALE GENOMIC DNA]</scope>
    <source>
        <strain evidence="2 3">AsT0115</strain>
    </source>
</reference>
<dbReference type="InterPro" id="IPR002372">
    <property type="entry name" value="PQQ_rpt_dom"/>
</dbReference>
<dbReference type="Proteomes" id="UP000751614">
    <property type="component" value="Unassembled WGS sequence"/>
</dbReference>
<dbReference type="PANTHER" id="PTHR34512:SF30">
    <property type="entry name" value="OUTER MEMBRANE PROTEIN ASSEMBLY FACTOR BAMB"/>
    <property type="match status" value="1"/>
</dbReference>
<dbReference type="InterPro" id="IPR011047">
    <property type="entry name" value="Quinoprotein_ADH-like_sf"/>
</dbReference>
<comment type="caution">
    <text evidence="2">The sequence shown here is derived from an EMBL/GenBank/DDBJ whole genome shotgun (WGS) entry which is preliminary data.</text>
</comment>
<keyword evidence="3" id="KW-1185">Reference proteome</keyword>
<dbReference type="SUPFAM" id="SSF50998">
    <property type="entry name" value="Quinoprotein alcohol dehydrogenase-like"/>
    <property type="match status" value="1"/>
</dbReference>
<dbReference type="InterPro" id="IPR015943">
    <property type="entry name" value="WD40/YVTN_repeat-like_dom_sf"/>
</dbReference>
<proteinExistence type="predicted"/>
<dbReference type="RefSeq" id="WP_138839514.1">
    <property type="nucleotide sequence ID" value="NZ_VCNI01000008.1"/>
</dbReference>
<sequence length="649" mass="74008">MRLVHTHLKVVFTLLALGLAQLIFSQQKIVFNSVIKGQIINQHTGTLLVKTRKGIFGIDPETRLILWSKPELKKVDLSDYKEIPYTPIAIFSQKPLISSKAISNTLNSKGASKTMLHVITGKEFFDSNKNGFKAVNNTMIIPQKKGVLVDGIKKKDLVISLFDYETGEQLWETQGVDSPFFTNVKGIFFDDEKILLDAQQNIYWLKNKHLIKIDGDNGKILYEQDNVTSIAMNGSKDILFVFSNTLGIKKLGEDNGITALDTRTTAQIWEDPIQIWGNIFDTAIDGNSLVVITSKGFNVIDIEKGTKKWKRSEPLPLIKRIVPVEQGYLVVQDNFLVRINSEGEKAWDKKIRITNSFKESPVHILEEGRQALYITPSKANRVQVETGDKLWEKDIVLNSTGFVGRNLKLRESQFKIWNDTLNQLFPVYGNNSFYLFSRKSSVAPISIDTFNFKRSSPNLKIRKEGYLLFQQNQFYYYDTLGQLRYKKKYPYHDTGNVFSETFYWAKRGFGTYTSAMGFVGNQIAKTFNSVLVSTNLGPVSTVSSKVYGTYLTYRGSLEDVTELNQLDFDMFNLSTILYRINTGRKHEGQLLVVAPSDTVTEIIRLDIDSGEEETVKTFGHTYSNFVIDQVEQQIYFFNKKSLFIETLNE</sequence>
<name>A0ABY2WFR5_9FLAO</name>
<feature type="domain" description="Pyrrolo-quinoline quinone repeat" evidence="1">
    <location>
        <begin position="254"/>
        <end position="401"/>
    </location>
</feature>
<dbReference type="Gene3D" id="2.130.10.10">
    <property type="entry name" value="YVTN repeat-like/Quinoprotein amine dehydrogenase"/>
    <property type="match status" value="1"/>
</dbReference>
<dbReference type="EMBL" id="VCNI01000008">
    <property type="protein sequence ID" value="TMU50391.1"/>
    <property type="molecule type" value="Genomic_DNA"/>
</dbReference>